<dbReference type="AlphaFoldDB" id="U5QE60"/>
<keyword evidence="2" id="KW-1185">Reference proteome</keyword>
<name>U5QE60_GLOK1</name>
<dbReference type="HOGENOM" id="CLU_3168582_0_0_3"/>
<dbReference type="Proteomes" id="UP000017396">
    <property type="component" value="Chromosome"/>
</dbReference>
<proteinExistence type="predicted"/>
<dbReference type="KEGG" id="glj:GKIL_1001"/>
<reference evidence="1 2" key="1">
    <citation type="journal article" date="2013" name="PLoS ONE">
        <title>Cultivation and Complete Genome Sequencing of Gloeobacter kilaueensis sp. nov., from a Lava Cave in Kilauea Caldera, Hawai'i.</title>
        <authorList>
            <person name="Saw J.H."/>
            <person name="Schatz M."/>
            <person name="Brown M.V."/>
            <person name="Kunkel D.D."/>
            <person name="Foster J.S."/>
            <person name="Shick H."/>
            <person name="Christensen S."/>
            <person name="Hou S."/>
            <person name="Wan X."/>
            <person name="Donachie S.P."/>
        </authorList>
    </citation>
    <scope>NUCLEOTIDE SEQUENCE [LARGE SCALE GENOMIC DNA]</scope>
    <source>
        <strain evidence="2">JS</strain>
    </source>
</reference>
<evidence type="ECO:0000313" key="2">
    <source>
        <dbReference type="Proteomes" id="UP000017396"/>
    </source>
</evidence>
<accession>U5QE60</accession>
<organism evidence="1 2">
    <name type="scientific">Gloeobacter kilaueensis (strain ATCC BAA-2537 / CCAP 1431/1 / ULC 316 / JS1)</name>
    <dbReference type="NCBI Taxonomy" id="1183438"/>
    <lineage>
        <taxon>Bacteria</taxon>
        <taxon>Bacillati</taxon>
        <taxon>Cyanobacteriota</taxon>
        <taxon>Cyanophyceae</taxon>
        <taxon>Gloeobacterales</taxon>
        <taxon>Gloeobacteraceae</taxon>
        <taxon>Gloeobacter</taxon>
    </lineage>
</organism>
<dbReference type="STRING" id="1183438.GKIL_1001"/>
<dbReference type="EMBL" id="CP003587">
    <property type="protein sequence ID" value="AGY57247.1"/>
    <property type="molecule type" value="Genomic_DNA"/>
</dbReference>
<protein>
    <submittedName>
        <fullName evidence="1">HipA family toxin-antitoxin system</fullName>
    </submittedName>
</protein>
<evidence type="ECO:0000313" key="1">
    <source>
        <dbReference type="EMBL" id="AGY57247.1"/>
    </source>
</evidence>
<gene>
    <name evidence="1" type="ORF">GKIL_1001</name>
</gene>
<sequence length="47" mass="5755">MSNNRLEVWIDADFIDKTTRIGTLFHDRGNIRFNYDRDWLKHPSKFD</sequence>